<dbReference type="InterPro" id="IPR013325">
    <property type="entry name" value="RNA_pol_sigma_r2"/>
</dbReference>
<dbReference type="OrthoDB" id="5501064at2"/>
<evidence type="ECO:0000256" key="4">
    <source>
        <dbReference type="ARBA" id="ARBA00023163"/>
    </source>
</evidence>
<accession>Q2J5B1</accession>
<organism evidence="8 9">
    <name type="scientific">Frankia casuarinae (strain DSM 45818 / CECT 9043 / HFP020203 / CcI3)</name>
    <dbReference type="NCBI Taxonomy" id="106370"/>
    <lineage>
        <taxon>Bacteria</taxon>
        <taxon>Bacillati</taxon>
        <taxon>Actinomycetota</taxon>
        <taxon>Actinomycetes</taxon>
        <taxon>Frankiales</taxon>
        <taxon>Frankiaceae</taxon>
        <taxon>Frankia</taxon>
    </lineage>
</organism>
<dbReference type="SUPFAM" id="SSF88946">
    <property type="entry name" value="Sigma2 domain of RNA polymerase sigma factors"/>
    <property type="match status" value="1"/>
</dbReference>
<feature type="compositionally biased region" description="Basic and acidic residues" evidence="5">
    <location>
        <begin position="23"/>
        <end position="33"/>
    </location>
</feature>
<dbReference type="Proteomes" id="UP000001937">
    <property type="component" value="Chromosome"/>
</dbReference>
<evidence type="ECO:0000256" key="3">
    <source>
        <dbReference type="ARBA" id="ARBA00023082"/>
    </source>
</evidence>
<dbReference type="EMBL" id="CP000249">
    <property type="protein sequence ID" value="ABD13531.1"/>
    <property type="molecule type" value="Genomic_DNA"/>
</dbReference>
<dbReference type="InterPro" id="IPR013324">
    <property type="entry name" value="RNA_pol_sigma_r3/r4-like"/>
</dbReference>
<evidence type="ECO:0000259" key="7">
    <source>
        <dbReference type="Pfam" id="PF08281"/>
    </source>
</evidence>
<dbReference type="InterPro" id="IPR014284">
    <property type="entry name" value="RNA_pol_sigma-70_dom"/>
</dbReference>
<proteinExistence type="inferred from homology"/>
<dbReference type="Gene3D" id="1.10.10.10">
    <property type="entry name" value="Winged helix-like DNA-binding domain superfamily/Winged helix DNA-binding domain"/>
    <property type="match status" value="1"/>
</dbReference>
<dbReference type="Gene3D" id="1.10.1740.10">
    <property type="match status" value="1"/>
</dbReference>
<feature type="region of interest" description="Disordered" evidence="5">
    <location>
        <begin position="1"/>
        <end position="45"/>
    </location>
</feature>
<dbReference type="PhylomeDB" id="Q2J5B1"/>
<dbReference type="PANTHER" id="PTHR43133:SF66">
    <property type="entry name" value="ECF RNA POLYMERASE SIGMA FACTOR SIGK"/>
    <property type="match status" value="1"/>
</dbReference>
<dbReference type="InterPro" id="IPR007627">
    <property type="entry name" value="RNA_pol_sigma70_r2"/>
</dbReference>
<dbReference type="GO" id="GO:0003677">
    <property type="term" value="F:DNA binding"/>
    <property type="evidence" value="ECO:0007669"/>
    <property type="project" value="InterPro"/>
</dbReference>
<reference evidence="8 9" key="1">
    <citation type="journal article" date="2007" name="Genome Res.">
        <title>Genome characteristics of facultatively symbiotic Frankia sp. strains reflect host range and host plant biogeography.</title>
        <authorList>
            <person name="Normand P."/>
            <person name="Lapierre P."/>
            <person name="Tisa L.S."/>
            <person name="Gogarten J.P."/>
            <person name="Alloisio N."/>
            <person name="Bagnarol E."/>
            <person name="Bassi C.A."/>
            <person name="Berry A.M."/>
            <person name="Bickhart D.M."/>
            <person name="Choisne N."/>
            <person name="Couloux A."/>
            <person name="Cournoyer B."/>
            <person name="Cruveiller S."/>
            <person name="Daubin V."/>
            <person name="Demange N."/>
            <person name="Francino M.P."/>
            <person name="Goltsman E."/>
            <person name="Huang Y."/>
            <person name="Kopp O.R."/>
            <person name="Labarre L."/>
            <person name="Lapidus A."/>
            <person name="Lavire C."/>
            <person name="Marechal J."/>
            <person name="Martinez M."/>
            <person name="Mastronunzio J.E."/>
            <person name="Mullin B.C."/>
            <person name="Niemann J."/>
            <person name="Pujic P."/>
            <person name="Rawnsley T."/>
            <person name="Rouy Z."/>
            <person name="Schenowitz C."/>
            <person name="Sellstedt A."/>
            <person name="Tavares F."/>
            <person name="Tomkins J.P."/>
            <person name="Vallenet D."/>
            <person name="Valverde C."/>
            <person name="Wall L.G."/>
            <person name="Wang Y."/>
            <person name="Medigue C."/>
            <person name="Benson D.R."/>
        </authorList>
    </citation>
    <scope>NUCLEOTIDE SEQUENCE [LARGE SCALE GENOMIC DNA]</scope>
    <source>
        <strain evidence="9">DSM 45818 / CECT 9043 / CcI3</strain>
    </source>
</reference>
<dbReference type="eggNOG" id="COG1595">
    <property type="taxonomic scope" value="Bacteria"/>
</dbReference>
<feature type="region of interest" description="Disordered" evidence="5">
    <location>
        <begin position="208"/>
        <end position="238"/>
    </location>
</feature>
<dbReference type="HOGENOM" id="CLU_047691_10_0_11"/>
<dbReference type="Pfam" id="PF04542">
    <property type="entry name" value="Sigma70_r2"/>
    <property type="match status" value="1"/>
</dbReference>
<feature type="compositionally biased region" description="Basic and acidic residues" evidence="5">
    <location>
        <begin position="223"/>
        <end position="232"/>
    </location>
</feature>
<dbReference type="PANTHER" id="PTHR43133">
    <property type="entry name" value="RNA POLYMERASE ECF-TYPE SIGMA FACTO"/>
    <property type="match status" value="1"/>
</dbReference>
<feature type="domain" description="RNA polymerase sigma factor 70 region 4 type 2" evidence="7">
    <location>
        <begin position="155"/>
        <end position="207"/>
    </location>
</feature>
<evidence type="ECO:0000259" key="6">
    <source>
        <dbReference type="Pfam" id="PF04542"/>
    </source>
</evidence>
<dbReference type="STRING" id="106370.Francci3_4183"/>
<dbReference type="NCBIfam" id="TIGR02937">
    <property type="entry name" value="sigma70-ECF"/>
    <property type="match status" value="1"/>
</dbReference>
<feature type="domain" description="RNA polymerase sigma-70 region 2" evidence="6">
    <location>
        <begin position="57"/>
        <end position="124"/>
    </location>
</feature>
<evidence type="ECO:0000256" key="2">
    <source>
        <dbReference type="ARBA" id="ARBA00023015"/>
    </source>
</evidence>
<gene>
    <name evidence="8" type="ordered locus">Francci3_4183</name>
</gene>
<evidence type="ECO:0000256" key="5">
    <source>
        <dbReference type="SAM" id="MobiDB-lite"/>
    </source>
</evidence>
<name>Q2J5B1_FRACC</name>
<keyword evidence="3" id="KW-0731">Sigma factor</keyword>
<keyword evidence="2" id="KW-0805">Transcription regulation</keyword>
<keyword evidence="4" id="KW-0804">Transcription</keyword>
<evidence type="ECO:0000313" key="8">
    <source>
        <dbReference type="EMBL" id="ABD13531.1"/>
    </source>
</evidence>
<dbReference type="AlphaFoldDB" id="Q2J5B1"/>
<sequence length="238" mass="25254">MPAPAAGHQTRAGVGRPSVGEPSPKEPSVKEPSVEESDLSSAVSGARRGDEAAFRLLYRTIQPGLLRYLRVLVGDEAEDVASEAWLQIARDLPSFRGDFDGFRGWVATIARHRALDQLRRRSRRPRGDVPVETVMTEMAAPDDTAGEALEAMSTEAAMRLIAGLPLDQAEAVLLRVVMGLDAKTAGRVLGKRAGAVRTAAHRGLRRLAEQLGDGGGTGVGRPEAGEPGEHGRGGGARR</sequence>
<evidence type="ECO:0000313" key="9">
    <source>
        <dbReference type="Proteomes" id="UP000001937"/>
    </source>
</evidence>
<dbReference type="KEGG" id="fra:Francci3_4183"/>
<comment type="similarity">
    <text evidence="1">Belongs to the sigma-70 factor family. ECF subfamily.</text>
</comment>
<protein>
    <submittedName>
        <fullName evidence="8">Sigma-24</fullName>
    </submittedName>
</protein>
<dbReference type="SUPFAM" id="SSF88659">
    <property type="entry name" value="Sigma3 and sigma4 domains of RNA polymerase sigma factors"/>
    <property type="match status" value="1"/>
</dbReference>
<dbReference type="GO" id="GO:0016987">
    <property type="term" value="F:sigma factor activity"/>
    <property type="evidence" value="ECO:0007669"/>
    <property type="project" value="UniProtKB-KW"/>
</dbReference>
<keyword evidence="9" id="KW-1185">Reference proteome</keyword>
<dbReference type="InterPro" id="IPR036388">
    <property type="entry name" value="WH-like_DNA-bd_sf"/>
</dbReference>
<dbReference type="GO" id="GO:0006352">
    <property type="term" value="P:DNA-templated transcription initiation"/>
    <property type="evidence" value="ECO:0007669"/>
    <property type="project" value="InterPro"/>
</dbReference>
<dbReference type="InterPro" id="IPR013249">
    <property type="entry name" value="RNA_pol_sigma70_r4_t2"/>
</dbReference>
<dbReference type="InterPro" id="IPR039425">
    <property type="entry name" value="RNA_pol_sigma-70-like"/>
</dbReference>
<dbReference type="Pfam" id="PF08281">
    <property type="entry name" value="Sigma70_r4_2"/>
    <property type="match status" value="1"/>
</dbReference>
<evidence type="ECO:0000256" key="1">
    <source>
        <dbReference type="ARBA" id="ARBA00010641"/>
    </source>
</evidence>